<keyword evidence="3 5" id="KW-1133">Transmembrane helix</keyword>
<dbReference type="Pfam" id="PF01758">
    <property type="entry name" value="SBF"/>
    <property type="match status" value="1"/>
</dbReference>
<evidence type="ECO:0000313" key="6">
    <source>
        <dbReference type="EMBL" id="RJP17875.1"/>
    </source>
</evidence>
<accession>A0A3A4NGU1</accession>
<comment type="caution">
    <text evidence="6">The sequence shown here is derived from an EMBL/GenBank/DDBJ whole genome shotgun (WGS) entry which is preliminary data.</text>
</comment>
<evidence type="ECO:0008006" key="8">
    <source>
        <dbReference type="Google" id="ProtNLM"/>
    </source>
</evidence>
<dbReference type="EMBL" id="QZKU01000109">
    <property type="protein sequence ID" value="RJP17875.1"/>
    <property type="molecule type" value="Genomic_DNA"/>
</dbReference>
<feature type="transmembrane region" description="Helical" evidence="5">
    <location>
        <begin position="134"/>
        <end position="156"/>
    </location>
</feature>
<evidence type="ECO:0000256" key="2">
    <source>
        <dbReference type="ARBA" id="ARBA00022692"/>
    </source>
</evidence>
<dbReference type="InterPro" id="IPR038770">
    <property type="entry name" value="Na+/solute_symporter_sf"/>
</dbReference>
<dbReference type="Proteomes" id="UP000265882">
    <property type="component" value="Unassembled WGS sequence"/>
</dbReference>
<reference evidence="6 7" key="1">
    <citation type="journal article" date="2017" name="ISME J.">
        <title>Energy and carbon metabolisms in a deep terrestrial subsurface fluid microbial community.</title>
        <authorList>
            <person name="Momper L."/>
            <person name="Jungbluth S.P."/>
            <person name="Lee M.D."/>
            <person name="Amend J.P."/>
        </authorList>
    </citation>
    <scope>NUCLEOTIDE SEQUENCE [LARGE SCALE GENOMIC DNA]</scope>
    <source>
        <strain evidence="6">SURF_5</strain>
    </source>
</reference>
<keyword evidence="4 5" id="KW-0472">Membrane</keyword>
<comment type="subcellular location">
    <subcellularLocation>
        <location evidence="1">Membrane</location>
        <topology evidence="1">Multi-pass membrane protein</topology>
    </subcellularLocation>
</comment>
<feature type="transmembrane region" description="Helical" evidence="5">
    <location>
        <begin position="44"/>
        <end position="62"/>
    </location>
</feature>
<dbReference type="InterPro" id="IPR002657">
    <property type="entry name" value="BilAc:Na_symport/Acr3"/>
</dbReference>
<proteinExistence type="predicted"/>
<feature type="transmembrane region" description="Helical" evidence="5">
    <location>
        <begin position="251"/>
        <end position="273"/>
    </location>
</feature>
<feature type="transmembrane region" description="Helical" evidence="5">
    <location>
        <begin position="168"/>
        <end position="186"/>
    </location>
</feature>
<organism evidence="6 7">
    <name type="scientific">Abyssobacteria bacterium (strain SURF_5)</name>
    <dbReference type="NCBI Taxonomy" id="2093360"/>
    <lineage>
        <taxon>Bacteria</taxon>
        <taxon>Pseudomonadati</taxon>
        <taxon>Candidatus Hydrogenedentota</taxon>
        <taxon>Candidatus Abyssobacteria</taxon>
    </lineage>
</organism>
<keyword evidence="2 5" id="KW-0812">Transmembrane</keyword>
<evidence type="ECO:0000256" key="4">
    <source>
        <dbReference type="ARBA" id="ARBA00023136"/>
    </source>
</evidence>
<evidence type="ECO:0000256" key="3">
    <source>
        <dbReference type="ARBA" id="ARBA00022989"/>
    </source>
</evidence>
<protein>
    <recommendedName>
        <fullName evidence="8">Na+-dependent transporter</fullName>
    </recommendedName>
</protein>
<dbReference type="GO" id="GO:0016020">
    <property type="term" value="C:membrane"/>
    <property type="evidence" value="ECO:0007669"/>
    <property type="project" value="UniProtKB-SubCell"/>
</dbReference>
<dbReference type="PANTHER" id="PTHR10361:SF28">
    <property type="entry name" value="P3 PROTEIN-RELATED"/>
    <property type="match status" value="1"/>
</dbReference>
<dbReference type="AlphaFoldDB" id="A0A3A4NGU1"/>
<evidence type="ECO:0000256" key="1">
    <source>
        <dbReference type="ARBA" id="ARBA00004141"/>
    </source>
</evidence>
<dbReference type="InterPro" id="IPR004710">
    <property type="entry name" value="Bilac:Na_transpt"/>
</dbReference>
<feature type="transmembrane region" description="Helical" evidence="5">
    <location>
        <begin position="198"/>
        <end position="217"/>
    </location>
</feature>
<gene>
    <name evidence="6" type="ORF">C4520_15475</name>
</gene>
<feature type="transmembrane region" description="Helical" evidence="5">
    <location>
        <begin position="100"/>
        <end position="122"/>
    </location>
</feature>
<evidence type="ECO:0000256" key="5">
    <source>
        <dbReference type="SAM" id="Phobius"/>
    </source>
</evidence>
<name>A0A3A4NGU1_ABYX5</name>
<dbReference type="PANTHER" id="PTHR10361">
    <property type="entry name" value="SODIUM-BILE ACID COTRANSPORTER"/>
    <property type="match status" value="1"/>
</dbReference>
<evidence type="ECO:0000313" key="7">
    <source>
        <dbReference type="Proteomes" id="UP000265882"/>
    </source>
</evidence>
<dbReference type="Gene3D" id="1.20.1530.20">
    <property type="match status" value="1"/>
</dbReference>
<sequence length="291" mass="30425">MIEPEVRVAALLFLVTTLLAIGLKVSGGEILASLNNRSLLARSLLANVVLVPLLGLIIVRLVPLAPDVATAILLLAAAPGGVGAIQFSSKGNEPEISFGAGLLFLLSVLAVFITPLLAKVLLPAGAPMAMVYGRVILFLLLYLLLPLLLGFAIRGFSEAAAEALTKPIALVGTLSFVAMVVLTLGMRREATRAIGGKAILVMLALILVSMAVGWLLGGPEKGGRRILATGTSFRNAPLCLVIALQSSPGRVGLYAVVAYSALMVPPNLALTIYHSLRSRQIRGVPQKTDQE</sequence>